<feature type="region of interest" description="Disordered" evidence="1">
    <location>
        <begin position="17"/>
        <end position="38"/>
    </location>
</feature>
<evidence type="ECO:0000313" key="3">
    <source>
        <dbReference type="Proteomes" id="UP000419144"/>
    </source>
</evidence>
<name>A0A640KJF4_LEITA</name>
<feature type="compositionally biased region" description="Polar residues" evidence="1">
    <location>
        <begin position="218"/>
        <end position="227"/>
    </location>
</feature>
<keyword evidence="3" id="KW-1185">Reference proteome</keyword>
<dbReference type="AlphaFoldDB" id="A0A640KJF4"/>
<proteinExistence type="predicted"/>
<dbReference type="Proteomes" id="UP000419144">
    <property type="component" value="Unassembled WGS sequence"/>
</dbReference>
<protein>
    <submittedName>
        <fullName evidence="2">Uncharacterized protein</fullName>
    </submittedName>
</protein>
<dbReference type="VEuPathDB" id="TriTrypDB:LtaPh_2600600"/>
<dbReference type="EMBL" id="BLBS01000035">
    <property type="protein sequence ID" value="GET89361.1"/>
    <property type="molecule type" value="Genomic_DNA"/>
</dbReference>
<organism evidence="2 3">
    <name type="scientific">Leishmania tarentolae</name>
    <name type="common">Sauroleishmania tarentolae</name>
    <dbReference type="NCBI Taxonomy" id="5689"/>
    <lineage>
        <taxon>Eukaryota</taxon>
        <taxon>Discoba</taxon>
        <taxon>Euglenozoa</taxon>
        <taxon>Kinetoplastea</taxon>
        <taxon>Metakinetoplastina</taxon>
        <taxon>Trypanosomatida</taxon>
        <taxon>Trypanosomatidae</taxon>
        <taxon>Leishmaniinae</taxon>
        <taxon>Leishmania</taxon>
        <taxon>lizard Leishmania</taxon>
    </lineage>
</organism>
<evidence type="ECO:0000256" key="1">
    <source>
        <dbReference type="SAM" id="MobiDB-lite"/>
    </source>
</evidence>
<dbReference type="OrthoDB" id="267104at2759"/>
<feature type="region of interest" description="Disordered" evidence="1">
    <location>
        <begin position="208"/>
        <end position="227"/>
    </location>
</feature>
<comment type="caution">
    <text evidence="2">The sequence shown here is derived from an EMBL/GenBank/DDBJ whole genome shotgun (WGS) entry which is preliminary data.</text>
</comment>
<gene>
    <name evidence="2" type="ORF">LtaPh_2600600</name>
</gene>
<evidence type="ECO:0000313" key="2">
    <source>
        <dbReference type="EMBL" id="GET89361.1"/>
    </source>
</evidence>
<reference evidence="2" key="1">
    <citation type="submission" date="2019-11" db="EMBL/GenBank/DDBJ databases">
        <title>Leishmania tarentolae CDS.</title>
        <authorList>
            <person name="Goto Y."/>
            <person name="Yamagishi J."/>
        </authorList>
    </citation>
    <scope>NUCLEOTIDE SEQUENCE [LARGE SCALE GENOMIC DNA]</scope>
    <source>
        <strain evidence="2">Parrot Tar II</strain>
    </source>
</reference>
<sequence>MDVSQFLKSFKKTVVSKAKPGSSVVPTNEVTNSGVEEDVTEVLHSASDSEAEREAQDEDVVLAGRADRMAGKRYAASTTHTKRNREFQSLEVVETNSLCAVETNRFQRQRATMVREARDTRKLPRAEMIASVRAELLRQREKLRSSEALDSTTQLDAPMQKMETTMIEVEDLLQASAPSAVTSASVLDFLPAAPLPLPHKSSPTKVLGAASTAAVPSEPQTSPSSVTNHMAFTATAKDTSTEEPAQLPKKKTKFELAMAMAHDDADS</sequence>
<accession>A0A640KJF4</accession>
<feature type="compositionally biased region" description="Polar residues" evidence="1">
    <location>
        <begin position="24"/>
        <end position="34"/>
    </location>
</feature>